<dbReference type="InterPro" id="IPR029032">
    <property type="entry name" value="AhpD-like"/>
</dbReference>
<proteinExistence type="predicted"/>
<organism evidence="2 3">
    <name type="scientific">Limnohabitans radicicola</name>
    <dbReference type="NCBI Taxonomy" id="2771427"/>
    <lineage>
        <taxon>Bacteria</taxon>
        <taxon>Pseudomonadati</taxon>
        <taxon>Pseudomonadota</taxon>
        <taxon>Betaproteobacteria</taxon>
        <taxon>Burkholderiales</taxon>
        <taxon>Comamonadaceae</taxon>
        <taxon>Limnohabitans</taxon>
    </lineage>
</organism>
<feature type="chain" id="PRO_5037803897" evidence="1">
    <location>
        <begin position="22"/>
        <end position="206"/>
    </location>
</feature>
<protein>
    <submittedName>
        <fullName evidence="2">Carboxymuconolactone decarboxylase family protein</fullName>
    </submittedName>
</protein>
<dbReference type="RefSeq" id="WP_191818641.1">
    <property type="nucleotide sequence ID" value="NZ_JACYFT010000001.1"/>
</dbReference>
<keyword evidence="3" id="KW-1185">Reference proteome</keyword>
<evidence type="ECO:0000256" key="1">
    <source>
        <dbReference type="SAM" id="SignalP"/>
    </source>
</evidence>
<name>A0A927FGF6_9BURK</name>
<evidence type="ECO:0000313" key="2">
    <source>
        <dbReference type="EMBL" id="MBD8050231.1"/>
    </source>
</evidence>
<dbReference type="PANTHER" id="PTHR34846:SF11">
    <property type="entry name" value="4-CARBOXYMUCONOLACTONE DECARBOXYLASE FAMILY PROTEIN (AFU_ORTHOLOGUE AFUA_6G11590)"/>
    <property type="match status" value="1"/>
</dbReference>
<reference evidence="2" key="1">
    <citation type="submission" date="2020-09" db="EMBL/GenBank/DDBJ databases">
        <title>Genome seq and assembly of Limnohabitants sp.</title>
        <authorList>
            <person name="Chhetri G."/>
        </authorList>
    </citation>
    <scope>NUCLEOTIDE SEQUENCE</scope>
    <source>
        <strain evidence="2">JUR4</strain>
    </source>
</reference>
<keyword evidence="1" id="KW-0732">Signal</keyword>
<evidence type="ECO:0000313" key="3">
    <source>
        <dbReference type="Proteomes" id="UP000647424"/>
    </source>
</evidence>
<sequence length="206" mass="23338">MNAIRFFSGLCALTFSSLVIAQGRLPTIPPEQYTPEQKQAVQDFETVRKAALRGPFQPLLHSPQVMTLMRSTGDYLRYKSAIGTTLSELVILVVAREWTQDYEWMVHQPIAVEVGIKASITDAIAQGRRPQGMSDDEEIVYDFSTELHKNKHVSDHTFARAEKRFGKQGVVDLTAINAYYTSLAMQMNAAEYQVPKDAKRLQRFPR</sequence>
<dbReference type="Proteomes" id="UP000647424">
    <property type="component" value="Unassembled WGS sequence"/>
</dbReference>
<gene>
    <name evidence="2" type="ORF">IC609_06720</name>
</gene>
<dbReference type="EMBL" id="JACYFT010000001">
    <property type="protein sequence ID" value="MBD8050231.1"/>
    <property type="molecule type" value="Genomic_DNA"/>
</dbReference>
<feature type="signal peptide" evidence="1">
    <location>
        <begin position="1"/>
        <end position="21"/>
    </location>
</feature>
<dbReference type="AlphaFoldDB" id="A0A927FGF6"/>
<dbReference type="Gene3D" id="1.20.1290.10">
    <property type="entry name" value="AhpD-like"/>
    <property type="match status" value="1"/>
</dbReference>
<accession>A0A927FGF6</accession>
<dbReference type="PANTHER" id="PTHR34846">
    <property type="entry name" value="4-CARBOXYMUCONOLACTONE DECARBOXYLASE FAMILY PROTEIN (AFU_ORTHOLOGUE AFUA_6G11590)"/>
    <property type="match status" value="1"/>
</dbReference>
<comment type="caution">
    <text evidence="2">The sequence shown here is derived from an EMBL/GenBank/DDBJ whole genome shotgun (WGS) entry which is preliminary data.</text>
</comment>
<dbReference type="SUPFAM" id="SSF69118">
    <property type="entry name" value="AhpD-like"/>
    <property type="match status" value="1"/>
</dbReference>